<evidence type="ECO:0000256" key="6">
    <source>
        <dbReference type="ARBA" id="ARBA00023229"/>
    </source>
</evidence>
<dbReference type="AlphaFoldDB" id="A0A7R9EF24"/>
<evidence type="ECO:0000256" key="3">
    <source>
        <dbReference type="ARBA" id="ARBA00022679"/>
    </source>
</evidence>
<dbReference type="Gene3D" id="1.10.600.10">
    <property type="entry name" value="Farnesyl Diphosphate Synthase"/>
    <property type="match status" value="1"/>
</dbReference>
<accession>A0A7R9EF24</accession>
<evidence type="ECO:0000256" key="5">
    <source>
        <dbReference type="ARBA" id="ARBA00022842"/>
    </source>
</evidence>
<dbReference type="Pfam" id="PF00348">
    <property type="entry name" value="polyprenyl_synt"/>
    <property type="match status" value="1"/>
</dbReference>
<dbReference type="PANTHER" id="PTHR12001">
    <property type="entry name" value="GERANYLGERANYL PYROPHOSPHATE SYNTHASE"/>
    <property type="match status" value="1"/>
</dbReference>
<dbReference type="GO" id="GO:0008299">
    <property type="term" value="P:isoprenoid biosynthetic process"/>
    <property type="evidence" value="ECO:0007669"/>
    <property type="project" value="UniProtKB-KW"/>
</dbReference>
<evidence type="ECO:0000256" key="4">
    <source>
        <dbReference type="ARBA" id="ARBA00022723"/>
    </source>
</evidence>
<keyword evidence="6" id="KW-0414">Isoprene biosynthesis</keyword>
<dbReference type="EMBL" id="OB795890">
    <property type="protein sequence ID" value="CAD7432820.1"/>
    <property type="molecule type" value="Genomic_DNA"/>
</dbReference>
<comment type="similarity">
    <text evidence="2">Belongs to the FPP/GGPP synthase family.</text>
</comment>
<evidence type="ECO:0000256" key="2">
    <source>
        <dbReference type="ARBA" id="ARBA00006706"/>
    </source>
</evidence>
<dbReference type="GO" id="GO:0042811">
    <property type="term" value="P:pheromone biosynthetic process"/>
    <property type="evidence" value="ECO:0007669"/>
    <property type="project" value="UniProtKB-ARBA"/>
</dbReference>
<dbReference type="GO" id="GO:0004659">
    <property type="term" value="F:prenyltransferase activity"/>
    <property type="evidence" value="ECO:0007669"/>
    <property type="project" value="InterPro"/>
</dbReference>
<dbReference type="GO" id="GO:0046872">
    <property type="term" value="F:metal ion binding"/>
    <property type="evidence" value="ECO:0007669"/>
    <property type="project" value="UniProtKB-KW"/>
</dbReference>
<keyword evidence="4" id="KW-0479">Metal-binding</keyword>
<gene>
    <name evidence="7" type="ORF">TMSB3V08_LOCUS9517</name>
</gene>
<dbReference type="SUPFAM" id="SSF48576">
    <property type="entry name" value="Terpenoid synthases"/>
    <property type="match status" value="1"/>
</dbReference>
<organism evidence="7">
    <name type="scientific">Timema monikensis</name>
    <dbReference type="NCBI Taxonomy" id="170555"/>
    <lineage>
        <taxon>Eukaryota</taxon>
        <taxon>Metazoa</taxon>
        <taxon>Ecdysozoa</taxon>
        <taxon>Arthropoda</taxon>
        <taxon>Hexapoda</taxon>
        <taxon>Insecta</taxon>
        <taxon>Pterygota</taxon>
        <taxon>Neoptera</taxon>
        <taxon>Polyneoptera</taxon>
        <taxon>Phasmatodea</taxon>
        <taxon>Timematodea</taxon>
        <taxon>Timematoidea</taxon>
        <taxon>Timematidae</taxon>
        <taxon>Timema</taxon>
    </lineage>
</organism>
<name>A0A7R9EF24_9NEOP</name>
<sequence>MERESPCGVPLLRPQRQVAMISEMIHSASLIHDDVIDQSDFRRGKPSVNVLWNHKKTSARVGSGDGEAEYQHHLVWSSDGEANYQHHLVCSGDGEAEYQHHLVWSSDGEANYQHHLVCFGDGEAEYQHHLVWSSDGEA</sequence>
<dbReference type="InterPro" id="IPR008949">
    <property type="entry name" value="Isoprenoid_synthase_dom_sf"/>
</dbReference>
<keyword evidence="3" id="KW-0808">Transferase</keyword>
<dbReference type="GO" id="GO:0006744">
    <property type="term" value="P:ubiquinone biosynthetic process"/>
    <property type="evidence" value="ECO:0007669"/>
    <property type="project" value="TreeGrafter"/>
</dbReference>
<evidence type="ECO:0000313" key="7">
    <source>
        <dbReference type="EMBL" id="CAD7432820.1"/>
    </source>
</evidence>
<dbReference type="PANTHER" id="PTHR12001:SF69">
    <property type="entry name" value="ALL TRANS-POLYPRENYL-DIPHOSPHATE SYNTHASE PDSS1"/>
    <property type="match status" value="1"/>
</dbReference>
<protein>
    <submittedName>
        <fullName evidence="7">Uncharacterized protein</fullName>
    </submittedName>
</protein>
<dbReference type="InterPro" id="IPR000092">
    <property type="entry name" value="Polyprenyl_synt"/>
</dbReference>
<dbReference type="InterPro" id="IPR033749">
    <property type="entry name" value="Polyprenyl_synt_CS"/>
</dbReference>
<proteinExistence type="inferred from homology"/>
<dbReference type="PROSITE" id="PS00723">
    <property type="entry name" value="POLYPRENYL_SYNTHASE_1"/>
    <property type="match status" value="1"/>
</dbReference>
<dbReference type="GO" id="GO:1990234">
    <property type="term" value="C:transferase complex"/>
    <property type="evidence" value="ECO:0007669"/>
    <property type="project" value="TreeGrafter"/>
</dbReference>
<reference evidence="7" key="1">
    <citation type="submission" date="2020-11" db="EMBL/GenBank/DDBJ databases">
        <authorList>
            <person name="Tran Van P."/>
        </authorList>
    </citation>
    <scope>NUCLEOTIDE SEQUENCE</scope>
</reference>
<keyword evidence="5" id="KW-0460">Magnesium</keyword>
<dbReference type="GO" id="GO:0005739">
    <property type="term" value="C:mitochondrion"/>
    <property type="evidence" value="ECO:0007669"/>
    <property type="project" value="TreeGrafter"/>
</dbReference>
<evidence type="ECO:0000256" key="1">
    <source>
        <dbReference type="ARBA" id="ARBA00001946"/>
    </source>
</evidence>
<comment type="cofactor">
    <cofactor evidence="1">
        <name>Mg(2+)</name>
        <dbReference type="ChEBI" id="CHEBI:18420"/>
    </cofactor>
</comment>